<dbReference type="OrthoDB" id="2432905at2759"/>
<name>A0A015K741_RHIIW</name>
<organism evidence="2 3">
    <name type="scientific">Rhizophagus irregularis (strain DAOM 197198w)</name>
    <name type="common">Glomus intraradices</name>
    <dbReference type="NCBI Taxonomy" id="1432141"/>
    <lineage>
        <taxon>Eukaryota</taxon>
        <taxon>Fungi</taxon>
        <taxon>Fungi incertae sedis</taxon>
        <taxon>Mucoromycota</taxon>
        <taxon>Glomeromycotina</taxon>
        <taxon>Glomeromycetes</taxon>
        <taxon>Glomerales</taxon>
        <taxon>Glomeraceae</taxon>
        <taxon>Rhizophagus</taxon>
    </lineage>
</organism>
<feature type="region of interest" description="Disordered" evidence="1">
    <location>
        <begin position="105"/>
        <end position="133"/>
    </location>
</feature>
<evidence type="ECO:0000256" key="1">
    <source>
        <dbReference type="SAM" id="MobiDB-lite"/>
    </source>
</evidence>
<comment type="caution">
    <text evidence="2">The sequence shown here is derived from an EMBL/GenBank/DDBJ whole genome shotgun (WGS) entry which is preliminary data.</text>
</comment>
<dbReference type="AlphaFoldDB" id="A0A015K741"/>
<dbReference type="HOGENOM" id="CLU_1907822_0_0_1"/>
<protein>
    <recommendedName>
        <fullName evidence="4">BED-type domain-containing protein</fullName>
    </recommendedName>
</protein>
<keyword evidence="3" id="KW-1185">Reference proteome</keyword>
<sequence>MENNNIEIDLDNEVSPNRSLRRPLSSKNTNLETTVHEIRRKEKRNYTSITYSYFTKCSDINGELCICTFLDEKGNRCGKTYRNMGSSTGNLLRHLDEAYQICSNSHNNKKVRTQNSQPHPPDVQRQREELILK</sequence>
<evidence type="ECO:0000313" key="2">
    <source>
        <dbReference type="EMBL" id="EXX63314.1"/>
    </source>
</evidence>
<dbReference type="Proteomes" id="UP000022910">
    <property type="component" value="Unassembled WGS sequence"/>
</dbReference>
<feature type="compositionally biased region" description="Basic and acidic residues" evidence="1">
    <location>
        <begin position="122"/>
        <end position="133"/>
    </location>
</feature>
<dbReference type="EMBL" id="JEMT01023994">
    <property type="protein sequence ID" value="EXX63314.1"/>
    <property type="molecule type" value="Genomic_DNA"/>
</dbReference>
<evidence type="ECO:0000313" key="3">
    <source>
        <dbReference type="Proteomes" id="UP000022910"/>
    </source>
</evidence>
<evidence type="ECO:0008006" key="4">
    <source>
        <dbReference type="Google" id="ProtNLM"/>
    </source>
</evidence>
<gene>
    <name evidence="2" type="ORF">RirG_153420</name>
</gene>
<accession>A0A015K741</accession>
<reference evidence="2 3" key="1">
    <citation type="submission" date="2014-02" db="EMBL/GenBank/DDBJ databases">
        <title>Single nucleus genome sequencing reveals high similarity among nuclei of an endomycorrhizal fungus.</title>
        <authorList>
            <person name="Lin K."/>
            <person name="Geurts R."/>
            <person name="Zhang Z."/>
            <person name="Limpens E."/>
            <person name="Saunders D.G."/>
            <person name="Mu D."/>
            <person name="Pang E."/>
            <person name="Cao H."/>
            <person name="Cha H."/>
            <person name="Lin T."/>
            <person name="Zhou Q."/>
            <person name="Shang Y."/>
            <person name="Li Y."/>
            <person name="Ivanov S."/>
            <person name="Sharma T."/>
            <person name="Velzen R.V."/>
            <person name="Ruijter N.D."/>
            <person name="Aanen D.K."/>
            <person name="Win J."/>
            <person name="Kamoun S."/>
            <person name="Bisseling T."/>
            <person name="Huang S."/>
        </authorList>
    </citation>
    <scope>NUCLEOTIDE SEQUENCE [LARGE SCALE GENOMIC DNA]</scope>
    <source>
        <strain evidence="3">DAOM197198w</strain>
    </source>
</reference>
<proteinExistence type="predicted"/>